<keyword evidence="3" id="KW-1185">Reference proteome</keyword>
<reference evidence="2" key="2">
    <citation type="submission" date="2025-08" db="UniProtKB">
        <authorList>
            <consortium name="Ensembl"/>
        </authorList>
    </citation>
    <scope>IDENTIFICATION</scope>
</reference>
<dbReference type="AlphaFoldDB" id="W5LWW7"/>
<feature type="compositionally biased region" description="Basic and acidic residues" evidence="1">
    <location>
        <begin position="350"/>
        <end position="360"/>
    </location>
</feature>
<feature type="compositionally biased region" description="Basic residues" evidence="1">
    <location>
        <begin position="93"/>
        <end position="103"/>
    </location>
</feature>
<organism evidence="2 3">
    <name type="scientific">Lepisosteus oculatus</name>
    <name type="common">Spotted gar</name>
    <dbReference type="NCBI Taxonomy" id="7918"/>
    <lineage>
        <taxon>Eukaryota</taxon>
        <taxon>Metazoa</taxon>
        <taxon>Chordata</taxon>
        <taxon>Craniata</taxon>
        <taxon>Vertebrata</taxon>
        <taxon>Euteleostomi</taxon>
        <taxon>Actinopterygii</taxon>
        <taxon>Neopterygii</taxon>
        <taxon>Holostei</taxon>
        <taxon>Semionotiformes</taxon>
        <taxon>Lepisosteidae</taxon>
        <taxon>Lepisosteus</taxon>
    </lineage>
</organism>
<name>W5LWW7_LEPOC</name>
<feature type="compositionally biased region" description="Basic and acidic residues" evidence="1">
    <location>
        <begin position="312"/>
        <end position="324"/>
    </location>
</feature>
<dbReference type="InParanoid" id="W5LWW7"/>
<reference evidence="2" key="3">
    <citation type="submission" date="2025-09" db="UniProtKB">
        <authorList>
            <consortium name="Ensembl"/>
        </authorList>
    </citation>
    <scope>IDENTIFICATION</scope>
</reference>
<feature type="compositionally biased region" description="Gly residues" evidence="1">
    <location>
        <begin position="336"/>
        <end position="346"/>
    </location>
</feature>
<dbReference type="eggNOG" id="ENOG502SF0S">
    <property type="taxonomic scope" value="Eukaryota"/>
</dbReference>
<evidence type="ECO:0000313" key="2">
    <source>
        <dbReference type="Ensembl" id="ENSLOCP00000000624.1"/>
    </source>
</evidence>
<dbReference type="Proteomes" id="UP000018468">
    <property type="component" value="Unassembled WGS sequence"/>
</dbReference>
<sequence>MAAGADEGPGGGVSDPPAAGRQTERTEAGAEAEPSSSQPSPGFCVLDQVQCDSPAPLVPPVTPVTPVTHTPLSAHLQVTTPVLDLSVQKSRIALRNRRARRPQAPRDLVQKPSLVPPAAATPPQPADPRDGHRGTVSPRPGGLGAIGVRLPGLGGGVPALRKTERGERAREGAEGGGGPPEQAGGAEPSADSAGGGGKHSGGAPTQEVRSKWTPRGGVAGIGVRLPGLGAGLPVLRKTGRGPEEGGGRGERPPGQAGEAEPTPASRAGEGRDYGAAPQQEVRPTRTPPGGVAAIGVRLPGLGAGLPVLRKTGRGERLRGGEERGGSPSQETRQGEPGTGSGAGGGTHFEAAPRQEVKAQRAGETGVRVPGTAARHTFFIQHAGETGEGGTEDSRSRRRPSSLSRRHTHT</sequence>
<dbReference type="STRING" id="7918.ENSLOCP00000000624"/>
<evidence type="ECO:0000256" key="1">
    <source>
        <dbReference type="SAM" id="MobiDB-lite"/>
    </source>
</evidence>
<dbReference type="HOGENOM" id="CLU_673607_0_0_1"/>
<feature type="compositionally biased region" description="Basic and acidic residues" evidence="1">
    <location>
        <begin position="240"/>
        <end position="251"/>
    </location>
</feature>
<feature type="compositionally biased region" description="Basic residues" evidence="1">
    <location>
        <begin position="395"/>
        <end position="409"/>
    </location>
</feature>
<feature type="region of interest" description="Disordered" evidence="1">
    <location>
        <begin position="1"/>
        <end position="47"/>
    </location>
</feature>
<protein>
    <submittedName>
        <fullName evidence="2">Uncharacterized protein</fullName>
    </submittedName>
</protein>
<reference evidence="3" key="1">
    <citation type="submission" date="2011-12" db="EMBL/GenBank/DDBJ databases">
        <title>The Draft Genome of Lepisosteus oculatus.</title>
        <authorList>
            <consortium name="The Broad Institute Genome Assembly &amp; Analysis Group"/>
            <consortium name="Computational R&amp;D Group"/>
            <consortium name="and Sequencing Platform"/>
            <person name="Di Palma F."/>
            <person name="Alfoldi J."/>
            <person name="Johnson J."/>
            <person name="Berlin A."/>
            <person name="Gnerre S."/>
            <person name="Jaffe D."/>
            <person name="MacCallum I."/>
            <person name="Young S."/>
            <person name="Walker B.J."/>
            <person name="Lander E.S."/>
            <person name="Lindblad-Toh K."/>
        </authorList>
    </citation>
    <scope>NUCLEOTIDE SEQUENCE [LARGE SCALE GENOMIC DNA]</scope>
</reference>
<proteinExistence type="predicted"/>
<feature type="region of interest" description="Disordered" evidence="1">
    <location>
        <begin position="93"/>
        <end position="409"/>
    </location>
</feature>
<dbReference type="Bgee" id="ENSLOCG00000000566">
    <property type="expression patterns" value="Expressed in mesonephros and 8 other cell types or tissues"/>
</dbReference>
<dbReference type="OMA" id="CKKMETR"/>
<accession>W5LWW7</accession>
<feature type="compositionally biased region" description="Low complexity" evidence="1">
    <location>
        <begin position="29"/>
        <end position="42"/>
    </location>
</feature>
<evidence type="ECO:0000313" key="3">
    <source>
        <dbReference type="Proteomes" id="UP000018468"/>
    </source>
</evidence>
<feature type="compositionally biased region" description="Basic and acidic residues" evidence="1">
    <location>
        <begin position="161"/>
        <end position="173"/>
    </location>
</feature>
<dbReference type="Ensembl" id="ENSLOCT00000000626.1">
    <property type="protein sequence ID" value="ENSLOCP00000000624.1"/>
    <property type="gene ID" value="ENSLOCG00000000566.1"/>
</dbReference>
<feature type="compositionally biased region" description="Low complexity" evidence="1">
    <location>
        <begin position="180"/>
        <end position="192"/>
    </location>
</feature>